<dbReference type="AlphaFoldDB" id="A0A558EB83"/>
<proteinExistence type="predicted"/>
<evidence type="ECO:0000313" key="2">
    <source>
        <dbReference type="EMBL" id="TVO75385.1"/>
    </source>
</evidence>
<dbReference type="Pfam" id="PF18566">
    <property type="entry name" value="Ldi"/>
    <property type="match status" value="1"/>
</dbReference>
<gene>
    <name evidence="2" type="ORF">FHP89_13615</name>
</gene>
<evidence type="ECO:0000259" key="1">
    <source>
        <dbReference type="Pfam" id="PF18566"/>
    </source>
</evidence>
<dbReference type="EMBL" id="VMNI01000013">
    <property type="protein sequence ID" value="TVO75385.1"/>
    <property type="molecule type" value="Genomic_DNA"/>
</dbReference>
<sequence length="400" mass="44899">MMKPHRRPAARLSLIIAATLGFGISASAEDLLPGRLSTTADYFAQREKHTVTPDVMAHLAFMNYTDFISPFYSRGCAFDAWDIKKTPQRIIKYSLAFYSYGLASVAVTDPKLRPLAAHAVDIATSKMKCKRVWEDWEEDGFGSDPIEKQNIMYKGHLNLMYGLYQLVSGNRKYEAEHKHLTKIIHDEIKANPFAGALCEPDNYFVQCNSVAYLSLWVYDRLHGTSYKAATEPWLKFLKKDLIDPKTGAFYLSFHPESGTVKPWLSAYTTAWTLAMVHGMDPAFSERYYPAFKKTFVEVYDGGRKARVRETTNTPDADGGVGAASAFTLLLAREMGDQTLFDQLLNHLEPPAKPKITSAILNYEAPSNLLFDELLFLSKVHVGFGELLKATPPPARADSQK</sequence>
<dbReference type="Proteomes" id="UP000318349">
    <property type="component" value="Unassembled WGS sequence"/>
</dbReference>
<evidence type="ECO:0000313" key="3">
    <source>
        <dbReference type="Proteomes" id="UP000318349"/>
    </source>
</evidence>
<reference evidence="2 3" key="1">
    <citation type="submission" date="2019-07" db="EMBL/GenBank/DDBJ databases">
        <title>The pathways for chlorine oxyanion respiration interact through the shared metabolite chlorate.</title>
        <authorList>
            <person name="Barnum T.P."/>
            <person name="Cheng Y."/>
            <person name="Hill K.A."/>
            <person name="Lucas L.N."/>
            <person name="Carlson H.K."/>
            <person name="Coates J.D."/>
        </authorList>
    </citation>
    <scope>NUCLEOTIDE SEQUENCE [LARGE SCALE GENOMIC DNA]</scope>
    <source>
        <strain evidence="2 3">SFB-1</strain>
    </source>
</reference>
<feature type="domain" description="Linalool dehydratase/isomerase" evidence="1">
    <location>
        <begin position="169"/>
        <end position="367"/>
    </location>
</feature>
<comment type="caution">
    <text evidence="2">The sequence shown here is derived from an EMBL/GenBank/DDBJ whole genome shotgun (WGS) entry which is preliminary data.</text>
</comment>
<dbReference type="InterPro" id="IPR041411">
    <property type="entry name" value="Ldi"/>
</dbReference>
<name>A0A558EB83_9RHOO</name>
<accession>A0A558EB83</accession>
<organism evidence="2 3">
    <name type="scientific">Denitromonas halophila</name>
    <dbReference type="NCBI Taxonomy" id="1629404"/>
    <lineage>
        <taxon>Bacteria</taxon>
        <taxon>Pseudomonadati</taxon>
        <taxon>Pseudomonadota</taxon>
        <taxon>Betaproteobacteria</taxon>
        <taxon>Rhodocyclales</taxon>
        <taxon>Zoogloeaceae</taxon>
        <taxon>Denitromonas</taxon>
    </lineage>
</organism>
<dbReference type="SMR" id="A0A558EB83"/>
<protein>
    <recommendedName>
        <fullName evidence="1">Linalool dehydratase/isomerase domain-containing protein</fullName>
    </recommendedName>
</protein>